<keyword evidence="2" id="KW-0472">Membrane</keyword>
<evidence type="ECO:0000313" key="4">
    <source>
        <dbReference type="Proteomes" id="UP000094385"/>
    </source>
</evidence>
<gene>
    <name evidence="3" type="ORF">LIPSTDRAFT_325461</name>
</gene>
<keyword evidence="4" id="KW-1185">Reference proteome</keyword>
<feature type="region of interest" description="Disordered" evidence="1">
    <location>
        <begin position="454"/>
        <end position="530"/>
    </location>
</feature>
<sequence length="799" mass="86575">MGDYSEGIYPAESSAYQVRRALAVRNDIRDYVYDADDDDDEEPVYVRYYHGSVGKASAPRNLLEAEALASHQEVGGDENEESTEDNNNMTESVDMGDMVDVDIDDSSSDSSSCEENSSPAVYPVVSSAMLYGNQSSNDAAIEGADDNQRDPLDAQEQRQVEGLFVARKVDRDSDSIKSWIEGDDGTVVSSNEATKRLKVVDQPTEDVTEVYDSGDSSQSYSYACPCCDEVEASLSEVSSGHTLDDKTANSEFQRSSPNMAQDDVLQSDTDAIIAYYFHESDSSDSDEVIDVFRTTSLPPSPLFSPPASPRHIEPPTEIPFPVETIVEDQLDELESEASGNAPEVVLTPNVARQAQYRTVPAASRVSSVRSVSSGSSHTSYENAATFQSIIQGFQPLAHGQSSLNDEAMAMSAQVPDVLHVGRTRPSSGRQVFSTISTNKIPQLLGHSSINAEHKHNASGKTTAGDVSDEQTPTVTKPYITLSSPAEDETTVRERSRKLSMSSSSVTSDDEKENRSPPSLVPPAPSPIHSVTFGSLRNRRIRPGGGGVISPTSPLSEATLKPIHVHSQGPIFFSSSAKSESKKKGPAYASAIRRVSEEWRQQLIDGNLARILKHATGTVSVAARSDRIQELGFWLSEYLDVVVGVSCAFVIIGATLVGALSFVDDTGRDYFGVRTMTYECALKATVYREVHECLVYVRLPSIFPLLGIMASSPGLHWFIITDLYFWSVIGSFISIPPLIAITGLALLSVAYGALAVLIASEKFLRWILGMTKGLMLEQIDAAGVITDIIDGTDEELFGDL</sequence>
<feature type="compositionally biased region" description="Acidic residues" evidence="1">
    <location>
        <begin position="75"/>
        <end position="84"/>
    </location>
</feature>
<feature type="transmembrane region" description="Helical" evidence="2">
    <location>
        <begin position="640"/>
        <end position="662"/>
    </location>
</feature>
<feature type="region of interest" description="Disordered" evidence="1">
    <location>
        <begin position="64"/>
        <end position="119"/>
    </location>
</feature>
<protein>
    <submittedName>
        <fullName evidence="3">Uncharacterized protein</fullName>
    </submittedName>
</protein>
<keyword evidence="2" id="KW-0812">Transmembrane</keyword>
<feature type="compositionally biased region" description="Polar residues" evidence="1">
    <location>
        <begin position="249"/>
        <end position="262"/>
    </location>
</feature>
<reference evidence="3 4" key="1">
    <citation type="journal article" date="2016" name="Proc. Natl. Acad. Sci. U.S.A.">
        <title>Comparative genomics of biotechnologically important yeasts.</title>
        <authorList>
            <person name="Riley R."/>
            <person name="Haridas S."/>
            <person name="Wolfe K.H."/>
            <person name="Lopes M.R."/>
            <person name="Hittinger C.T."/>
            <person name="Goeker M."/>
            <person name="Salamov A.A."/>
            <person name="Wisecaver J.H."/>
            <person name="Long T.M."/>
            <person name="Calvey C.H."/>
            <person name="Aerts A.L."/>
            <person name="Barry K.W."/>
            <person name="Choi C."/>
            <person name="Clum A."/>
            <person name="Coughlan A.Y."/>
            <person name="Deshpande S."/>
            <person name="Douglass A.P."/>
            <person name="Hanson S.J."/>
            <person name="Klenk H.-P."/>
            <person name="LaButti K.M."/>
            <person name="Lapidus A."/>
            <person name="Lindquist E.A."/>
            <person name="Lipzen A.M."/>
            <person name="Meier-Kolthoff J.P."/>
            <person name="Ohm R.A."/>
            <person name="Otillar R.P."/>
            <person name="Pangilinan J.L."/>
            <person name="Peng Y."/>
            <person name="Rokas A."/>
            <person name="Rosa C.A."/>
            <person name="Scheuner C."/>
            <person name="Sibirny A.A."/>
            <person name="Slot J.C."/>
            <person name="Stielow J.B."/>
            <person name="Sun H."/>
            <person name="Kurtzman C.P."/>
            <person name="Blackwell M."/>
            <person name="Grigoriev I.V."/>
            <person name="Jeffries T.W."/>
        </authorList>
    </citation>
    <scope>NUCLEOTIDE SEQUENCE [LARGE SCALE GENOMIC DNA]</scope>
    <source>
        <strain evidence="3 4">NRRL Y-11557</strain>
    </source>
</reference>
<feature type="transmembrane region" description="Helical" evidence="2">
    <location>
        <begin position="738"/>
        <end position="759"/>
    </location>
</feature>
<keyword evidence="2" id="KW-1133">Transmembrane helix</keyword>
<feature type="compositionally biased region" description="Acidic residues" evidence="1">
    <location>
        <begin position="97"/>
        <end position="107"/>
    </location>
</feature>
<evidence type="ECO:0000313" key="3">
    <source>
        <dbReference type="EMBL" id="ODQ71551.1"/>
    </source>
</evidence>
<accession>A0A1E3Q1K7</accession>
<dbReference type="EMBL" id="KV454297">
    <property type="protein sequence ID" value="ODQ71551.1"/>
    <property type="molecule type" value="Genomic_DNA"/>
</dbReference>
<feature type="compositionally biased region" description="Low complexity" evidence="1">
    <location>
        <begin position="85"/>
        <end position="96"/>
    </location>
</feature>
<name>A0A1E3Q1K7_LIPST</name>
<dbReference type="Proteomes" id="UP000094385">
    <property type="component" value="Unassembled WGS sequence"/>
</dbReference>
<organism evidence="3 4">
    <name type="scientific">Lipomyces starkeyi NRRL Y-11557</name>
    <dbReference type="NCBI Taxonomy" id="675824"/>
    <lineage>
        <taxon>Eukaryota</taxon>
        <taxon>Fungi</taxon>
        <taxon>Dikarya</taxon>
        <taxon>Ascomycota</taxon>
        <taxon>Saccharomycotina</taxon>
        <taxon>Lipomycetes</taxon>
        <taxon>Lipomycetales</taxon>
        <taxon>Lipomycetaceae</taxon>
        <taxon>Lipomyces</taxon>
    </lineage>
</organism>
<evidence type="ECO:0000256" key="1">
    <source>
        <dbReference type="SAM" id="MobiDB-lite"/>
    </source>
</evidence>
<dbReference type="OrthoDB" id="10488293at2759"/>
<feature type="region of interest" description="Disordered" evidence="1">
    <location>
        <begin position="238"/>
        <end position="262"/>
    </location>
</feature>
<evidence type="ECO:0000256" key="2">
    <source>
        <dbReference type="SAM" id="Phobius"/>
    </source>
</evidence>
<proteinExistence type="predicted"/>
<dbReference type="AlphaFoldDB" id="A0A1E3Q1K7"/>